<accession>A0AAD7U1K5</accession>
<keyword evidence="3" id="KW-1185">Reference proteome</keyword>
<sequence length="712" mass="76973">MQQATPAASTSNASPGTKEYLPDLFARARITHPDLPLDPVIVQSLLICLIAQPRSPTVSEQHAHDRAVRPGLHLILRTKEEDVGLVVNLVALTLQHILGISTHKHKIAPRPADELPSQRSRSTGARQPPSHRAAGEDTDAFLRSLFFRRVPHTSFSSHRSSTPRPRSGISLDATPRSGTIPLAGQAKSPRAIGHAPHRSASYPAAPSTDGEDDERHFDASSLASSRRPLLSGHTPASTMRSRGSSRGRPSAHRLRTDPLPLSSLFTLPGGPDTHEPSLPTPPANTSPESMRPQKSVPATERASDSPGQAAHMTALPKAVVVSGLEHTPLPAQRALMRVLTERRLIMDAYGDDEDDQGTGRDVEAEDGTWNLPDGFLMVYVCKWDPHERPSILRGLLDKFSMSADIALPPATRQSYLAYRAAHTPTPRDQLRTLARPYSSTGPIFYPSVHATMPVFAVNPPPPRPPPCAVLHPSLEMYLLDLFAATRHHPALDGTLLTQRAHADAEALARAFRVLNGDTVGAALVSHEAHLGDRETAAAESFDEASWTEDGWRSAESLTGRSQANGFARRKGSDDYASMDGIRVRVGVDGENSVSERSDAFDDMIPAGDVLSPPEALAKAVAGMWPERWDVSEEDVARIFPRVVSHRLRVRDGPDDEVLGSIMWPAVMPEGAAAAAAMGNVEGSPDIDAAAPARMGWERKTVKEILVRVLADV</sequence>
<name>A0AAD7U1K5_9APHY</name>
<gene>
    <name evidence="2" type="ORF">ONZ51_g1992</name>
</gene>
<proteinExistence type="predicted"/>
<evidence type="ECO:0000256" key="1">
    <source>
        <dbReference type="SAM" id="MobiDB-lite"/>
    </source>
</evidence>
<protein>
    <submittedName>
        <fullName evidence="2">Uncharacterized protein</fullName>
    </submittedName>
</protein>
<organism evidence="2 3">
    <name type="scientific">Trametes cubensis</name>
    <dbReference type="NCBI Taxonomy" id="1111947"/>
    <lineage>
        <taxon>Eukaryota</taxon>
        <taxon>Fungi</taxon>
        <taxon>Dikarya</taxon>
        <taxon>Basidiomycota</taxon>
        <taxon>Agaricomycotina</taxon>
        <taxon>Agaricomycetes</taxon>
        <taxon>Polyporales</taxon>
        <taxon>Polyporaceae</taxon>
        <taxon>Trametes</taxon>
    </lineage>
</organism>
<feature type="compositionally biased region" description="Low complexity" evidence="1">
    <location>
        <begin position="153"/>
        <end position="167"/>
    </location>
</feature>
<dbReference type="EMBL" id="JAPEVG010000029">
    <property type="protein sequence ID" value="KAJ8494991.1"/>
    <property type="molecule type" value="Genomic_DNA"/>
</dbReference>
<dbReference type="AlphaFoldDB" id="A0AAD7U1K5"/>
<dbReference type="Proteomes" id="UP001215151">
    <property type="component" value="Unassembled WGS sequence"/>
</dbReference>
<feature type="region of interest" description="Disordered" evidence="1">
    <location>
        <begin position="153"/>
        <end position="310"/>
    </location>
</feature>
<evidence type="ECO:0000313" key="2">
    <source>
        <dbReference type="EMBL" id="KAJ8494991.1"/>
    </source>
</evidence>
<reference evidence="2" key="1">
    <citation type="submission" date="2022-11" db="EMBL/GenBank/DDBJ databases">
        <title>Genome Sequence of Cubamyces cubensis.</title>
        <authorList>
            <person name="Buettner E."/>
        </authorList>
    </citation>
    <scope>NUCLEOTIDE SEQUENCE</scope>
    <source>
        <strain evidence="2">MPL-01</strain>
    </source>
</reference>
<feature type="region of interest" description="Disordered" evidence="1">
    <location>
        <begin position="105"/>
        <end position="137"/>
    </location>
</feature>
<feature type="compositionally biased region" description="Basic residues" evidence="1">
    <location>
        <begin position="243"/>
        <end position="253"/>
    </location>
</feature>
<evidence type="ECO:0000313" key="3">
    <source>
        <dbReference type="Proteomes" id="UP001215151"/>
    </source>
</evidence>
<feature type="compositionally biased region" description="Low complexity" evidence="1">
    <location>
        <begin position="219"/>
        <end position="231"/>
    </location>
</feature>
<comment type="caution">
    <text evidence="2">The sequence shown here is derived from an EMBL/GenBank/DDBJ whole genome shotgun (WGS) entry which is preliminary data.</text>
</comment>